<keyword evidence="9" id="KW-1185">Reference proteome</keyword>
<dbReference type="InterPro" id="IPR000276">
    <property type="entry name" value="GPCR_Rhodpsn"/>
</dbReference>
<gene>
    <name evidence="8" type="ORF">L596_014795</name>
</gene>
<dbReference type="STRING" id="34508.A0A4U5NDU5"/>
<feature type="transmembrane region" description="Helical" evidence="6">
    <location>
        <begin position="157"/>
        <end position="177"/>
    </location>
</feature>
<dbReference type="PRINTS" id="PR00237">
    <property type="entry name" value="GPCRRHODOPSN"/>
</dbReference>
<dbReference type="PROSITE" id="PS50262">
    <property type="entry name" value="G_PROTEIN_RECEP_F1_2"/>
    <property type="match status" value="1"/>
</dbReference>
<sequence length="462" mass="51742">MNFTNPNLFSISSTTALPVPNTPKPIPLGQRVTLIAYCYILPVICVLGIVGNLTNVITLASRRLRAVSYMYLRALALADLLCMIFVLIFVTGEILQYAGHNLNQSILYRFYQAHLMLSMINWALATGVYVVVALSLERFVSIVFPMHFRTWNSPNRAMKAIATAYIIPAVLYLPYAIGRYSLGEKKLPDGSTAYMTVDSEASKTFQWQVYKWTREGLLRFLPLIVLSILNFRIMLAFRKRQQMFARLTNRKEQQTSSSKDDTLLYMLGGIVAMFFICNIPAAINLLFINETVKKRVDYQIFRAVANLLEITNHAAQFYVFCACSTDYRTTFLQKFPCFKANYAGRARSFIRRGGQQSCKTPALSAFSHVPANNSSAVDNGFQLTYSTGACDSGVVRDDVLPKKGPFSIESLSAYAKEEISMIENDEETGDIHLASGEEDIDSDFEFGVIAELTVDANGSTHL</sequence>
<dbReference type="PANTHER" id="PTHR47760">
    <property type="entry name" value="G-PROTEIN COUPLED RECEPTOR B0563.6-LIKE PROTEIN-RELATED"/>
    <property type="match status" value="1"/>
</dbReference>
<dbReference type="SUPFAM" id="SSF81321">
    <property type="entry name" value="Family A G protein-coupled receptor-like"/>
    <property type="match status" value="1"/>
</dbReference>
<dbReference type="EMBL" id="AZBU02000004">
    <property type="protein sequence ID" value="TKR80786.1"/>
    <property type="molecule type" value="Genomic_DNA"/>
</dbReference>
<dbReference type="PROSITE" id="PS00237">
    <property type="entry name" value="G_PROTEIN_RECEP_F1_1"/>
    <property type="match status" value="1"/>
</dbReference>
<evidence type="ECO:0000256" key="1">
    <source>
        <dbReference type="ARBA" id="ARBA00004370"/>
    </source>
</evidence>
<dbReference type="Pfam" id="PF00001">
    <property type="entry name" value="7tm_1"/>
    <property type="match status" value="1"/>
</dbReference>
<dbReference type="InterPro" id="IPR017452">
    <property type="entry name" value="GPCR_Rhodpsn_7TM"/>
</dbReference>
<dbReference type="GO" id="GO:0016020">
    <property type="term" value="C:membrane"/>
    <property type="evidence" value="ECO:0007669"/>
    <property type="project" value="UniProtKB-SubCell"/>
</dbReference>
<proteinExistence type="inferred from homology"/>
<evidence type="ECO:0000313" key="8">
    <source>
        <dbReference type="EMBL" id="TKR80786.1"/>
    </source>
</evidence>
<evidence type="ECO:0000256" key="4">
    <source>
        <dbReference type="ARBA" id="ARBA00023136"/>
    </source>
</evidence>
<keyword evidence="5" id="KW-0807">Transducer</keyword>
<accession>A0A4U5NDU5</accession>
<evidence type="ECO:0000313" key="9">
    <source>
        <dbReference type="Proteomes" id="UP000298663"/>
    </source>
</evidence>
<dbReference type="AlphaFoldDB" id="A0A4U5NDU5"/>
<dbReference type="CDD" id="cd14978">
    <property type="entry name" value="7tmA_FMRFamide_R-like"/>
    <property type="match status" value="1"/>
</dbReference>
<comment type="similarity">
    <text evidence="5">Belongs to the G-protein coupled receptor 1 family.</text>
</comment>
<keyword evidence="5" id="KW-0675">Receptor</keyword>
<keyword evidence="4 6" id="KW-0472">Membrane</keyword>
<evidence type="ECO:0000256" key="3">
    <source>
        <dbReference type="ARBA" id="ARBA00022989"/>
    </source>
</evidence>
<reference evidence="8 9" key="2">
    <citation type="journal article" date="2019" name="G3 (Bethesda)">
        <title>Hybrid Assembly of the Genome of the Entomopathogenic Nematode Steinernema carpocapsae Identifies the X-Chromosome.</title>
        <authorList>
            <person name="Serra L."/>
            <person name="Macchietto M."/>
            <person name="Macias-Munoz A."/>
            <person name="McGill C.J."/>
            <person name="Rodriguez I.M."/>
            <person name="Rodriguez B."/>
            <person name="Murad R."/>
            <person name="Mortazavi A."/>
        </authorList>
    </citation>
    <scope>NUCLEOTIDE SEQUENCE [LARGE SCALE GENOMIC DNA]</scope>
    <source>
        <strain evidence="8 9">ALL</strain>
    </source>
</reference>
<evidence type="ECO:0000256" key="5">
    <source>
        <dbReference type="RuleBase" id="RU000688"/>
    </source>
</evidence>
<dbReference type="PANTHER" id="PTHR47760:SF2">
    <property type="entry name" value="G-PROTEIN COUPLED RECEPTOR B0563.6-RELATED"/>
    <property type="match status" value="1"/>
</dbReference>
<feature type="transmembrane region" description="Helical" evidence="6">
    <location>
        <begin position="34"/>
        <end position="58"/>
    </location>
</feature>
<dbReference type="Gene3D" id="1.20.1070.10">
    <property type="entry name" value="Rhodopsin 7-helix transmembrane proteins"/>
    <property type="match status" value="1"/>
</dbReference>
<keyword evidence="3 6" id="KW-1133">Transmembrane helix</keyword>
<name>A0A4U5NDU5_STECR</name>
<feature type="transmembrane region" description="Helical" evidence="6">
    <location>
        <begin position="217"/>
        <end position="237"/>
    </location>
</feature>
<protein>
    <recommendedName>
        <fullName evidence="7">G-protein coupled receptors family 1 profile domain-containing protein</fullName>
    </recommendedName>
</protein>
<reference evidence="8 9" key="1">
    <citation type="journal article" date="2015" name="Genome Biol.">
        <title>Comparative genomics of Steinernema reveals deeply conserved gene regulatory networks.</title>
        <authorList>
            <person name="Dillman A.R."/>
            <person name="Macchietto M."/>
            <person name="Porter C.F."/>
            <person name="Rogers A."/>
            <person name="Williams B."/>
            <person name="Antoshechkin I."/>
            <person name="Lee M.M."/>
            <person name="Goodwin Z."/>
            <person name="Lu X."/>
            <person name="Lewis E.E."/>
            <person name="Goodrich-Blair H."/>
            <person name="Stock S.P."/>
            <person name="Adams B.J."/>
            <person name="Sternberg P.W."/>
            <person name="Mortazavi A."/>
        </authorList>
    </citation>
    <scope>NUCLEOTIDE SEQUENCE [LARGE SCALE GENOMIC DNA]</scope>
    <source>
        <strain evidence="8 9">ALL</strain>
    </source>
</reference>
<dbReference type="OrthoDB" id="10033446at2759"/>
<keyword evidence="5" id="KW-0297">G-protein coupled receptor</keyword>
<evidence type="ECO:0000259" key="7">
    <source>
        <dbReference type="PROSITE" id="PS50262"/>
    </source>
</evidence>
<dbReference type="InterPro" id="IPR053093">
    <property type="entry name" value="GPCR-like"/>
</dbReference>
<keyword evidence="2 5" id="KW-0812">Transmembrane</keyword>
<feature type="domain" description="G-protein coupled receptors family 1 profile" evidence="7">
    <location>
        <begin position="51"/>
        <end position="320"/>
    </location>
</feature>
<evidence type="ECO:0000256" key="2">
    <source>
        <dbReference type="ARBA" id="ARBA00022692"/>
    </source>
</evidence>
<comment type="caution">
    <text evidence="8">The sequence shown here is derived from an EMBL/GenBank/DDBJ whole genome shotgun (WGS) entry which is preliminary data.</text>
</comment>
<organism evidence="8 9">
    <name type="scientific">Steinernema carpocapsae</name>
    <name type="common">Entomopathogenic nematode</name>
    <dbReference type="NCBI Taxonomy" id="34508"/>
    <lineage>
        <taxon>Eukaryota</taxon>
        <taxon>Metazoa</taxon>
        <taxon>Ecdysozoa</taxon>
        <taxon>Nematoda</taxon>
        <taxon>Chromadorea</taxon>
        <taxon>Rhabditida</taxon>
        <taxon>Tylenchina</taxon>
        <taxon>Panagrolaimomorpha</taxon>
        <taxon>Strongyloidoidea</taxon>
        <taxon>Steinernematidae</taxon>
        <taxon>Steinernema</taxon>
    </lineage>
</organism>
<dbReference type="SMART" id="SM01381">
    <property type="entry name" value="7TM_GPCR_Srsx"/>
    <property type="match status" value="1"/>
</dbReference>
<feature type="transmembrane region" description="Helical" evidence="6">
    <location>
        <begin position="70"/>
        <end position="90"/>
    </location>
</feature>
<dbReference type="GO" id="GO:0004930">
    <property type="term" value="F:G protein-coupled receptor activity"/>
    <property type="evidence" value="ECO:0007669"/>
    <property type="project" value="UniProtKB-KW"/>
</dbReference>
<feature type="transmembrane region" description="Helical" evidence="6">
    <location>
        <begin position="263"/>
        <end position="287"/>
    </location>
</feature>
<evidence type="ECO:0000256" key="6">
    <source>
        <dbReference type="SAM" id="Phobius"/>
    </source>
</evidence>
<feature type="transmembrane region" description="Helical" evidence="6">
    <location>
        <begin position="110"/>
        <end position="136"/>
    </location>
</feature>
<dbReference type="Proteomes" id="UP000298663">
    <property type="component" value="Unassembled WGS sequence"/>
</dbReference>
<comment type="subcellular location">
    <subcellularLocation>
        <location evidence="1">Membrane</location>
    </subcellularLocation>
</comment>